<feature type="transmembrane region" description="Helical" evidence="7">
    <location>
        <begin position="338"/>
        <end position="363"/>
    </location>
</feature>
<feature type="transmembrane region" description="Helical" evidence="7">
    <location>
        <begin position="20"/>
        <end position="44"/>
    </location>
</feature>
<evidence type="ECO:0000256" key="4">
    <source>
        <dbReference type="ARBA" id="ARBA00022989"/>
    </source>
</evidence>
<keyword evidence="3 7" id="KW-0812">Transmembrane</keyword>
<dbReference type="GO" id="GO:0005886">
    <property type="term" value="C:plasma membrane"/>
    <property type="evidence" value="ECO:0007669"/>
    <property type="project" value="UniProtKB-SubCell"/>
</dbReference>
<evidence type="ECO:0000256" key="5">
    <source>
        <dbReference type="ARBA" id="ARBA00023136"/>
    </source>
</evidence>
<evidence type="ECO:0000313" key="10">
    <source>
        <dbReference type="Proteomes" id="UP000184278"/>
    </source>
</evidence>
<dbReference type="EMBL" id="FQXK01000039">
    <property type="protein sequence ID" value="SHI74828.1"/>
    <property type="molecule type" value="Genomic_DNA"/>
</dbReference>
<accession>A0A1M6DP88</accession>
<feature type="transmembrane region" description="Helical" evidence="7">
    <location>
        <begin position="464"/>
        <end position="484"/>
    </location>
</feature>
<dbReference type="STRING" id="1121131.SAMN02745229_03557"/>
<feature type="domain" description="ABC3 transporter permease C-terminal" evidence="8">
    <location>
        <begin position="288"/>
        <end position="417"/>
    </location>
</feature>
<dbReference type="PANTHER" id="PTHR30572">
    <property type="entry name" value="MEMBRANE COMPONENT OF TRANSPORTER-RELATED"/>
    <property type="match status" value="1"/>
</dbReference>
<feature type="transmembrane region" description="Helical" evidence="7">
    <location>
        <begin position="829"/>
        <end position="849"/>
    </location>
</feature>
<feature type="transmembrane region" description="Helical" evidence="7">
    <location>
        <begin position="787"/>
        <end position="809"/>
    </location>
</feature>
<keyword evidence="10" id="KW-1185">Reference proteome</keyword>
<keyword evidence="2" id="KW-1003">Cell membrane</keyword>
<dbReference type="GeneID" id="89509743"/>
<evidence type="ECO:0000256" key="3">
    <source>
        <dbReference type="ARBA" id="ARBA00022692"/>
    </source>
</evidence>
<keyword evidence="4 7" id="KW-1133">Transmembrane helix</keyword>
<name>A0A1M6DP88_BUTFI</name>
<dbReference type="GO" id="GO:0022857">
    <property type="term" value="F:transmembrane transporter activity"/>
    <property type="evidence" value="ECO:0007669"/>
    <property type="project" value="TreeGrafter"/>
</dbReference>
<feature type="transmembrane region" description="Helical" evidence="7">
    <location>
        <begin position="383"/>
        <end position="409"/>
    </location>
</feature>
<dbReference type="Proteomes" id="UP000184278">
    <property type="component" value="Unassembled WGS sequence"/>
</dbReference>
<dbReference type="PANTHER" id="PTHR30572:SF4">
    <property type="entry name" value="ABC TRANSPORTER PERMEASE YTRF"/>
    <property type="match status" value="1"/>
</dbReference>
<feature type="transmembrane region" description="Helical" evidence="7">
    <location>
        <begin position="740"/>
        <end position="766"/>
    </location>
</feature>
<organism evidence="9 10">
    <name type="scientific">Butyrivibrio fibrisolvens DSM 3071</name>
    <dbReference type="NCBI Taxonomy" id="1121131"/>
    <lineage>
        <taxon>Bacteria</taxon>
        <taxon>Bacillati</taxon>
        <taxon>Bacillota</taxon>
        <taxon>Clostridia</taxon>
        <taxon>Lachnospirales</taxon>
        <taxon>Lachnospiraceae</taxon>
        <taxon>Butyrivibrio</taxon>
    </lineage>
</organism>
<proteinExistence type="inferred from homology"/>
<evidence type="ECO:0000313" key="9">
    <source>
        <dbReference type="EMBL" id="SHI74828.1"/>
    </source>
</evidence>
<evidence type="ECO:0000256" key="1">
    <source>
        <dbReference type="ARBA" id="ARBA00004651"/>
    </source>
</evidence>
<reference evidence="10" key="1">
    <citation type="submission" date="2016-11" db="EMBL/GenBank/DDBJ databases">
        <authorList>
            <person name="Varghese N."/>
            <person name="Submissions S."/>
        </authorList>
    </citation>
    <scope>NUCLEOTIDE SEQUENCE [LARGE SCALE GENOMIC DNA]</scope>
    <source>
        <strain evidence="10">DSM 3071</strain>
    </source>
</reference>
<dbReference type="AlphaFoldDB" id="A0A1M6DP88"/>
<comment type="subcellular location">
    <subcellularLocation>
        <location evidence="1">Cell membrane</location>
        <topology evidence="1">Multi-pass membrane protein</topology>
    </subcellularLocation>
</comment>
<evidence type="ECO:0000256" key="2">
    <source>
        <dbReference type="ARBA" id="ARBA00022475"/>
    </source>
</evidence>
<feature type="domain" description="ABC3 transporter permease C-terminal" evidence="8">
    <location>
        <begin position="744"/>
        <end position="855"/>
    </location>
</feature>
<evidence type="ECO:0000256" key="7">
    <source>
        <dbReference type="SAM" id="Phobius"/>
    </source>
</evidence>
<gene>
    <name evidence="9" type="ORF">SAMN02745229_03557</name>
</gene>
<dbReference type="Pfam" id="PF02687">
    <property type="entry name" value="FtsX"/>
    <property type="match status" value="2"/>
</dbReference>
<feature type="transmembrane region" description="Helical" evidence="7">
    <location>
        <begin position="282"/>
        <end position="305"/>
    </location>
</feature>
<comment type="similarity">
    <text evidence="6">Belongs to the ABC-4 integral membrane protein family.</text>
</comment>
<evidence type="ECO:0000259" key="8">
    <source>
        <dbReference type="Pfam" id="PF02687"/>
    </source>
</evidence>
<keyword evidence="5 7" id="KW-0472">Membrane</keyword>
<dbReference type="OrthoDB" id="9793166at2"/>
<dbReference type="RefSeq" id="WP_073389757.1">
    <property type="nucleotide sequence ID" value="NZ_FQXK01000039.1"/>
</dbReference>
<protein>
    <submittedName>
        <fullName evidence="9">Putative ABC transport system permease protein</fullName>
    </submittedName>
</protein>
<sequence length="868" mass="96752">MNIITKLTIRHLLENKKRTIVTILGIVASTALITAILVGVFSFFRFIGEINKATDGNVHAFYDKLSWEDVEALKTDDRIEIAGVNYQDPTISGVRMFTEKEMRYRVGNAFTGDYDIYRQLVNCDYEGTLPQKADEIAVEEQFLKDNGLDIKVGDTLTFELGNRYEYQADGTIVYYGGSYRSEEEFEAISTETCTVTAILHGNRPTKDFDILRIIENGAPISCNEEGESYLTCRITLKKADYTSTVQIKEIAKEYNVHIGSLNYEYLISVLAVQGMGDSYMQLFRLMGIALLIVMATSVVLIYNAFGMSLTEKIRYLGMLASVGATRAQKRASIYFEGLVLGFIGIPLGILVGIGGAGVTLAVLGKKLLESDIIVGAEGMRGTVPVIISPLVIVIIVVLSAITIFVSSLVPAHKASKIMPLDALRQTNTVKIRARRLRTNPLIKKIFGYEGELAYKNIKRNGLKGTIIVFSLAMSIILFLTINYFDKTFNKVNQYDLNLPFDIYVTCAPGETDKLKEELEALPEVDRIVSADYITFMFKEKQKATDHEPANRSFLDSRCLTEDYKALFDDIGSVNVVCVDDGDFNELLNDNGISIEEYYDGQLKGVILDSYHLEKNGKSVFNDKIIGQKLFYDDPANNPPAVEVAGIVPYDADNYLFKLVPKNTVNIYVPASMYFEKAAENIDRYKLSVTFGVFQTTDDADALYEKISDLTTYSGYKNCVVQNLSTSKAAMSTVSLMLNTAMYGFTILLTLIAVANIVNTISTAIHMRRQEFAMYKSVGMEQKGIKKMLLLETILYGIRALIIGIPASILLSYAMFNAIENKVYAFELNYPMYFIIVLAVFGIVGFSMLLSASKIKDDNIIEALKCDVI</sequence>
<dbReference type="InterPro" id="IPR003838">
    <property type="entry name" value="ABC3_permease_C"/>
</dbReference>
<evidence type="ECO:0000256" key="6">
    <source>
        <dbReference type="ARBA" id="ARBA00038076"/>
    </source>
</evidence>
<dbReference type="InterPro" id="IPR050250">
    <property type="entry name" value="Macrolide_Exporter_MacB"/>
</dbReference>